<dbReference type="HOGENOM" id="CLU_2702468_0_0_5"/>
<protein>
    <submittedName>
        <fullName evidence="1">Uncharacterized protein</fullName>
    </submittedName>
</protein>
<proteinExistence type="predicted"/>
<name>D5RPM3_9PROT</name>
<dbReference type="Proteomes" id="UP000005324">
    <property type="component" value="Unassembled WGS sequence"/>
</dbReference>
<dbReference type="AlphaFoldDB" id="D5RPM3"/>
<evidence type="ECO:0000313" key="2">
    <source>
        <dbReference type="Proteomes" id="UP000005324"/>
    </source>
</evidence>
<dbReference type="EMBL" id="ADVL01000637">
    <property type="protein sequence ID" value="EFH10743.1"/>
    <property type="molecule type" value="Genomic_DNA"/>
</dbReference>
<reference evidence="1 2" key="1">
    <citation type="submission" date="2010-04" db="EMBL/GenBank/DDBJ databases">
        <authorList>
            <person name="Qin X."/>
            <person name="Bachman B."/>
            <person name="Battles P."/>
            <person name="Bell A."/>
            <person name="Bess C."/>
            <person name="Bickham C."/>
            <person name="Chaboub L."/>
            <person name="Chen D."/>
            <person name="Coyle M."/>
            <person name="Deiros D.R."/>
            <person name="Dinh H."/>
            <person name="Forbes L."/>
            <person name="Fowler G."/>
            <person name="Francisco L."/>
            <person name="Fu Q."/>
            <person name="Gubbala S."/>
            <person name="Hale W."/>
            <person name="Han Y."/>
            <person name="Hemphill L."/>
            <person name="Highlander S.K."/>
            <person name="Hirani K."/>
            <person name="Hogues M."/>
            <person name="Jackson L."/>
            <person name="Jakkamsetti A."/>
            <person name="Javaid M."/>
            <person name="Jiang H."/>
            <person name="Korchina V."/>
            <person name="Kovar C."/>
            <person name="Lara F."/>
            <person name="Lee S."/>
            <person name="Mata R."/>
            <person name="Mathew T."/>
            <person name="Moen C."/>
            <person name="Morales K."/>
            <person name="Munidasa M."/>
            <person name="Nazareth L."/>
            <person name="Ngo R."/>
            <person name="Nguyen L."/>
            <person name="Okwuonu G."/>
            <person name="Ongeri F."/>
            <person name="Patil S."/>
            <person name="Petrosino J."/>
            <person name="Pham C."/>
            <person name="Pham P."/>
            <person name="Pu L.-L."/>
            <person name="Puazo M."/>
            <person name="Raj R."/>
            <person name="Reid J."/>
            <person name="Rouhana J."/>
            <person name="Saada N."/>
            <person name="Shang Y."/>
            <person name="Simmons D."/>
            <person name="Thornton R."/>
            <person name="Warren J."/>
            <person name="Weissenberger G."/>
            <person name="Zhang J."/>
            <person name="Zhang L."/>
            <person name="Zhou C."/>
            <person name="Zhu D."/>
            <person name="Muzny D."/>
            <person name="Worley K."/>
            <person name="Gibbs R."/>
        </authorList>
    </citation>
    <scope>NUCLEOTIDE SEQUENCE [LARGE SCALE GENOMIC DNA]</scope>
    <source>
        <strain evidence="1 2">ATCC 49957</strain>
    </source>
</reference>
<evidence type="ECO:0000313" key="1">
    <source>
        <dbReference type="EMBL" id="EFH10743.1"/>
    </source>
</evidence>
<organism evidence="1 2">
    <name type="scientific">Pseudoroseomonas cervicalis ATCC 49957</name>
    <dbReference type="NCBI Taxonomy" id="525371"/>
    <lineage>
        <taxon>Bacteria</taxon>
        <taxon>Pseudomonadati</taxon>
        <taxon>Pseudomonadota</taxon>
        <taxon>Alphaproteobacteria</taxon>
        <taxon>Acetobacterales</taxon>
        <taxon>Roseomonadaceae</taxon>
        <taxon>Roseomonas</taxon>
    </lineage>
</organism>
<comment type="caution">
    <text evidence="1">The sequence shown here is derived from an EMBL/GenBank/DDBJ whole genome shotgun (WGS) entry which is preliminary data.</text>
</comment>
<sequence>MFLLCQDYCAGGRGATRPWRPDHPPGGGNAAAWWLGCANAPCRAHRMVMIGPAGRAAIPAGRGGAPAARRHNG</sequence>
<keyword evidence="2" id="KW-1185">Reference proteome</keyword>
<gene>
    <name evidence="1" type="ORF">HMPREF0731_3035</name>
</gene>
<accession>D5RPM3</accession>